<sequence length="240" mass="25974">MDEGQGRRFGRAIARARRAGWRQAQQVLAEMRPLQVQRDLLHCNAVLSGCADFRRWQMASALFQLNGLQLDVRSFNIAASATALLAWRRSLLGLSQLRWAGLEPSPITLGGLCSSQGKALRWRAALELLAVPGFRPSSAHLGPIMAAAPWCQALRLLCLLWQSGQEASDLALSACQTAGAAASASASASANSGGWRRQLAPLLNAQLGGAWIRQLQQLAAARRKRFSHIKQSTKEDGLEA</sequence>
<comment type="caution">
    <text evidence="1">The sequence shown here is derived from an EMBL/GenBank/DDBJ whole genome shotgun (WGS) entry which is preliminary data.</text>
</comment>
<name>A0AA36NHY9_9DINO</name>
<organism evidence="1 2">
    <name type="scientific">Effrenium voratum</name>
    <dbReference type="NCBI Taxonomy" id="2562239"/>
    <lineage>
        <taxon>Eukaryota</taxon>
        <taxon>Sar</taxon>
        <taxon>Alveolata</taxon>
        <taxon>Dinophyceae</taxon>
        <taxon>Suessiales</taxon>
        <taxon>Symbiodiniaceae</taxon>
        <taxon>Effrenium</taxon>
    </lineage>
</organism>
<protein>
    <submittedName>
        <fullName evidence="1">Uncharacterized protein</fullName>
    </submittedName>
</protein>
<keyword evidence="2" id="KW-1185">Reference proteome</keyword>
<dbReference type="EMBL" id="CAUJNA010003694">
    <property type="protein sequence ID" value="CAJ1407872.1"/>
    <property type="molecule type" value="Genomic_DNA"/>
</dbReference>
<reference evidence="1" key="1">
    <citation type="submission" date="2023-08" db="EMBL/GenBank/DDBJ databases">
        <authorList>
            <person name="Chen Y."/>
            <person name="Shah S."/>
            <person name="Dougan E. K."/>
            <person name="Thang M."/>
            <person name="Chan C."/>
        </authorList>
    </citation>
    <scope>NUCLEOTIDE SEQUENCE</scope>
</reference>
<evidence type="ECO:0000313" key="2">
    <source>
        <dbReference type="Proteomes" id="UP001178507"/>
    </source>
</evidence>
<accession>A0AA36NHY9</accession>
<dbReference type="Proteomes" id="UP001178507">
    <property type="component" value="Unassembled WGS sequence"/>
</dbReference>
<dbReference type="AlphaFoldDB" id="A0AA36NHY9"/>
<dbReference type="Gene3D" id="1.25.40.10">
    <property type="entry name" value="Tetratricopeptide repeat domain"/>
    <property type="match status" value="1"/>
</dbReference>
<gene>
    <name evidence="1" type="ORF">EVOR1521_LOCUS29470</name>
</gene>
<proteinExistence type="predicted"/>
<dbReference type="InterPro" id="IPR011990">
    <property type="entry name" value="TPR-like_helical_dom_sf"/>
</dbReference>
<evidence type="ECO:0000313" key="1">
    <source>
        <dbReference type="EMBL" id="CAJ1407872.1"/>
    </source>
</evidence>